<feature type="signal peptide" evidence="3">
    <location>
        <begin position="1"/>
        <end position="27"/>
    </location>
</feature>
<reference evidence="5" key="1">
    <citation type="submission" date="2023-01" db="EMBL/GenBank/DDBJ databases">
        <title>Draft genome sequence of Nocardiopsis sp. LSu2-4 isolated from halophytes.</title>
        <authorList>
            <person name="Duangmal K."/>
            <person name="Chantavorakit T."/>
        </authorList>
    </citation>
    <scope>NUCLEOTIDE SEQUENCE</scope>
    <source>
        <strain evidence="5">LSu2-4</strain>
    </source>
</reference>
<dbReference type="Proteomes" id="UP001165685">
    <property type="component" value="Unassembled WGS sequence"/>
</dbReference>
<keyword evidence="1 2" id="KW-0456">Lyase</keyword>
<keyword evidence="2" id="KW-0624">Polysaccharide degradation</keyword>
<feature type="chain" id="PRO_5045489237" description="Pectate lyase domain-containing protein" evidence="3">
    <location>
        <begin position="28"/>
        <end position="430"/>
    </location>
</feature>
<keyword evidence="3" id="KW-0732">Signal</keyword>
<name>A0ABT4TWS5_9ACTN</name>
<dbReference type="RefSeq" id="WP_270681286.1">
    <property type="nucleotide sequence ID" value="NZ_JAQFWP010000098.1"/>
</dbReference>
<comment type="caution">
    <text evidence="5">The sequence shown here is derived from an EMBL/GenBank/DDBJ whole genome shotgun (WGS) entry which is preliminary data.</text>
</comment>
<evidence type="ECO:0000259" key="4">
    <source>
        <dbReference type="SMART" id="SM00656"/>
    </source>
</evidence>
<evidence type="ECO:0000256" key="2">
    <source>
        <dbReference type="RuleBase" id="RU361173"/>
    </source>
</evidence>
<sequence length="430" mass="46338">MRRAPQLAVLAAGAVLAASAAAPPAAADPRPPGHDIGREALAENDGWASADGGTTGGAAAADADVSTVRTWDGLKEAVRGDHPKIVYVEGDISAMTGAGGAPLECADFADPAYDWDAYVEAFDPGHWEGGEDGPLAEARDRSYRAQREHVLLTPGSNTTIVGVGDASLSDGGILLESVDNVIVRNLGVHDSYDCFPEWRGEDWDAEFDNIEVSRSSHVWLDHLTLTDGDTSDAGLEEVYGEQVDRHDGMIDIVRGSDLVTVSWNVLDGHDKTMLYGNTDSNDHGDRGRLRVTVHHNLFTGLTQRVPRVRYGQVHVYNNHYTHGPKSDYEYLYSWGAGVESGIYAQNNSFDMGPGIAPEDVIVSWRGTALYEEGSLFGGRYVDLLGAYNEAHPDEPLSSDVGWEPERHGKIHPTRAVPHLVPAKAGAGRLH</sequence>
<dbReference type="InterPro" id="IPR002022">
    <property type="entry name" value="Pec_lyase"/>
</dbReference>
<comment type="similarity">
    <text evidence="2">Belongs to the polysaccharide lyase 1 family.</text>
</comment>
<feature type="domain" description="Pectate lyase" evidence="4">
    <location>
        <begin position="98"/>
        <end position="355"/>
    </location>
</feature>
<keyword evidence="6" id="KW-1185">Reference proteome</keyword>
<keyword evidence="2" id="KW-0964">Secreted</keyword>
<dbReference type="InterPro" id="IPR012334">
    <property type="entry name" value="Pectin_lyas_fold"/>
</dbReference>
<dbReference type="SUPFAM" id="SSF51126">
    <property type="entry name" value="Pectin lyase-like"/>
    <property type="match status" value="1"/>
</dbReference>
<accession>A0ABT4TWS5</accession>
<organism evidence="5 6">
    <name type="scientific">Nocardiopsis suaedae</name>
    <dbReference type="NCBI Taxonomy" id="3018444"/>
    <lineage>
        <taxon>Bacteria</taxon>
        <taxon>Bacillati</taxon>
        <taxon>Actinomycetota</taxon>
        <taxon>Actinomycetes</taxon>
        <taxon>Streptosporangiales</taxon>
        <taxon>Nocardiopsidaceae</taxon>
        <taxon>Nocardiopsis</taxon>
    </lineage>
</organism>
<keyword evidence="2" id="KW-0119">Carbohydrate metabolism</keyword>
<dbReference type="PANTHER" id="PTHR31683">
    <property type="entry name" value="PECTATE LYASE 18-RELATED"/>
    <property type="match status" value="1"/>
</dbReference>
<dbReference type="SMART" id="SM00656">
    <property type="entry name" value="Amb_all"/>
    <property type="match status" value="1"/>
</dbReference>
<comment type="subcellular location">
    <subcellularLocation>
        <location evidence="2">Secreted</location>
    </subcellularLocation>
</comment>
<dbReference type="InterPro" id="IPR045032">
    <property type="entry name" value="PEL"/>
</dbReference>
<dbReference type="EMBL" id="JAQFWP010000098">
    <property type="protein sequence ID" value="MDA2808699.1"/>
    <property type="molecule type" value="Genomic_DNA"/>
</dbReference>
<dbReference type="PANTHER" id="PTHR31683:SF18">
    <property type="entry name" value="PECTATE LYASE 21-RELATED"/>
    <property type="match status" value="1"/>
</dbReference>
<evidence type="ECO:0000313" key="6">
    <source>
        <dbReference type="Proteomes" id="UP001165685"/>
    </source>
</evidence>
<dbReference type="Pfam" id="PF00544">
    <property type="entry name" value="Pectate_lyase_4"/>
    <property type="match status" value="2"/>
</dbReference>
<evidence type="ECO:0000256" key="3">
    <source>
        <dbReference type="SAM" id="SignalP"/>
    </source>
</evidence>
<protein>
    <recommendedName>
        <fullName evidence="4">Pectate lyase domain-containing protein</fullName>
    </recommendedName>
</protein>
<dbReference type="Gene3D" id="2.160.20.10">
    <property type="entry name" value="Single-stranded right-handed beta-helix, Pectin lyase-like"/>
    <property type="match status" value="1"/>
</dbReference>
<evidence type="ECO:0000256" key="1">
    <source>
        <dbReference type="ARBA" id="ARBA00023239"/>
    </source>
</evidence>
<gene>
    <name evidence="5" type="ORF">O4U47_29610</name>
</gene>
<evidence type="ECO:0000313" key="5">
    <source>
        <dbReference type="EMBL" id="MDA2808699.1"/>
    </source>
</evidence>
<dbReference type="InterPro" id="IPR011050">
    <property type="entry name" value="Pectin_lyase_fold/virulence"/>
</dbReference>
<proteinExistence type="inferred from homology"/>